<dbReference type="RefSeq" id="WP_284485244.1">
    <property type="nucleotide sequence ID" value="NZ_JASNJE010000008.1"/>
</dbReference>
<keyword evidence="6" id="KW-1185">Reference proteome</keyword>
<keyword evidence="3" id="KW-0804">Transcription</keyword>
<dbReference type="Pfam" id="PF00356">
    <property type="entry name" value="LacI"/>
    <property type="match status" value="1"/>
</dbReference>
<dbReference type="GO" id="GO:0003677">
    <property type="term" value="F:DNA binding"/>
    <property type="evidence" value="ECO:0007669"/>
    <property type="project" value="UniProtKB-KW"/>
</dbReference>
<accession>A0ABT7FE92</accession>
<dbReference type="Proteomes" id="UP001227126">
    <property type="component" value="Unassembled WGS sequence"/>
</dbReference>
<dbReference type="PANTHER" id="PTHR30146:SF109">
    <property type="entry name" value="HTH-TYPE TRANSCRIPTIONAL REGULATOR GALS"/>
    <property type="match status" value="1"/>
</dbReference>
<evidence type="ECO:0000256" key="1">
    <source>
        <dbReference type="ARBA" id="ARBA00023015"/>
    </source>
</evidence>
<evidence type="ECO:0000313" key="6">
    <source>
        <dbReference type="Proteomes" id="UP001227126"/>
    </source>
</evidence>
<proteinExistence type="predicted"/>
<comment type="caution">
    <text evidence="5">The sequence shown here is derived from an EMBL/GenBank/DDBJ whole genome shotgun (WGS) entry which is preliminary data.</text>
</comment>
<reference evidence="5 6" key="1">
    <citation type="submission" date="2023-05" db="EMBL/GenBank/DDBJ databases">
        <title>Sedimentitalea sp. nov. JM2-8.</title>
        <authorList>
            <person name="Huang J."/>
        </authorList>
    </citation>
    <scope>NUCLEOTIDE SEQUENCE [LARGE SCALE GENOMIC DNA]</scope>
    <source>
        <strain evidence="5 6">JM2-8</strain>
    </source>
</reference>
<dbReference type="PRINTS" id="PR00036">
    <property type="entry name" value="HTHLACI"/>
</dbReference>
<dbReference type="Pfam" id="PF13377">
    <property type="entry name" value="Peripla_BP_3"/>
    <property type="match status" value="1"/>
</dbReference>
<dbReference type="SMART" id="SM00354">
    <property type="entry name" value="HTH_LACI"/>
    <property type="match status" value="1"/>
</dbReference>
<gene>
    <name evidence="5" type="ORF">QO034_09320</name>
</gene>
<organism evidence="5 6">
    <name type="scientific">Sedimentitalea xiamensis</name>
    <dbReference type="NCBI Taxonomy" id="3050037"/>
    <lineage>
        <taxon>Bacteria</taxon>
        <taxon>Pseudomonadati</taxon>
        <taxon>Pseudomonadota</taxon>
        <taxon>Alphaproteobacteria</taxon>
        <taxon>Rhodobacterales</taxon>
        <taxon>Paracoccaceae</taxon>
        <taxon>Sedimentitalea</taxon>
    </lineage>
</organism>
<sequence length="341" mass="36215">MEPSGLPTLQDVSRVAGVSTATVSRCINDPSKVARKTREQIQKAIDELGYTPNFGGRVLASRRTNSVGVVIPTMDNAMFAGALQAFQEVLTDAGKTLLVASSGYDPAQEFRQIRALVANGADGLLLIGTDRPQDTRDFLARRRVPHVLTWCFEPDSTACIVGFDNRKAGRLIAEAALALGHRNVAIIGGISRNNDRAAGRMAGMRDALAAIGPPARITRVVETRYGLDQGGDAFDVVMQANSAPTAVLCGNDVLATGAILRARDRGIRVPQDVSITGIDDHNLARVVAPALTTVRVPQREMGRQAARVLLGLIAGDRTLRGCEVEVSLVRRQSLAGPPPGG</sequence>
<dbReference type="CDD" id="cd06273">
    <property type="entry name" value="PBP1_LacI-like"/>
    <property type="match status" value="1"/>
</dbReference>
<evidence type="ECO:0000256" key="2">
    <source>
        <dbReference type="ARBA" id="ARBA00023125"/>
    </source>
</evidence>
<dbReference type="EMBL" id="JASNJE010000008">
    <property type="protein sequence ID" value="MDK3073308.1"/>
    <property type="molecule type" value="Genomic_DNA"/>
</dbReference>
<dbReference type="PANTHER" id="PTHR30146">
    <property type="entry name" value="LACI-RELATED TRANSCRIPTIONAL REPRESSOR"/>
    <property type="match status" value="1"/>
</dbReference>
<keyword evidence="2 5" id="KW-0238">DNA-binding</keyword>
<keyword evidence="1" id="KW-0805">Transcription regulation</keyword>
<evidence type="ECO:0000256" key="3">
    <source>
        <dbReference type="ARBA" id="ARBA00023163"/>
    </source>
</evidence>
<evidence type="ECO:0000259" key="4">
    <source>
        <dbReference type="PROSITE" id="PS50932"/>
    </source>
</evidence>
<dbReference type="InterPro" id="IPR000843">
    <property type="entry name" value="HTH_LacI"/>
</dbReference>
<feature type="domain" description="HTH lacI-type" evidence="4">
    <location>
        <begin position="7"/>
        <end position="61"/>
    </location>
</feature>
<protein>
    <submittedName>
        <fullName evidence="5">LacI family DNA-binding transcriptional regulator</fullName>
    </submittedName>
</protein>
<dbReference type="InterPro" id="IPR028082">
    <property type="entry name" value="Peripla_BP_I"/>
</dbReference>
<dbReference type="InterPro" id="IPR010982">
    <property type="entry name" value="Lambda_DNA-bd_dom_sf"/>
</dbReference>
<dbReference type="PROSITE" id="PS50932">
    <property type="entry name" value="HTH_LACI_2"/>
    <property type="match status" value="1"/>
</dbReference>
<dbReference type="Gene3D" id="3.40.50.2300">
    <property type="match status" value="2"/>
</dbReference>
<dbReference type="Gene3D" id="1.10.260.40">
    <property type="entry name" value="lambda repressor-like DNA-binding domains"/>
    <property type="match status" value="1"/>
</dbReference>
<dbReference type="SUPFAM" id="SSF53822">
    <property type="entry name" value="Periplasmic binding protein-like I"/>
    <property type="match status" value="1"/>
</dbReference>
<dbReference type="CDD" id="cd01392">
    <property type="entry name" value="HTH_LacI"/>
    <property type="match status" value="1"/>
</dbReference>
<evidence type="ECO:0000313" key="5">
    <source>
        <dbReference type="EMBL" id="MDK3073308.1"/>
    </source>
</evidence>
<dbReference type="InterPro" id="IPR046335">
    <property type="entry name" value="LacI/GalR-like_sensor"/>
</dbReference>
<dbReference type="SUPFAM" id="SSF47413">
    <property type="entry name" value="lambda repressor-like DNA-binding domains"/>
    <property type="match status" value="1"/>
</dbReference>
<name>A0ABT7FE92_9RHOB</name>